<dbReference type="GO" id="GO:0003724">
    <property type="term" value="F:RNA helicase activity"/>
    <property type="evidence" value="ECO:0007669"/>
    <property type="project" value="UniProtKB-EC"/>
</dbReference>
<dbReference type="InterPro" id="IPR001650">
    <property type="entry name" value="Helicase_C-like"/>
</dbReference>
<dbReference type="InterPro" id="IPR027417">
    <property type="entry name" value="P-loop_NTPase"/>
</dbReference>
<evidence type="ECO:0000256" key="10">
    <source>
        <dbReference type="SAM" id="MobiDB-lite"/>
    </source>
</evidence>
<evidence type="ECO:0000256" key="6">
    <source>
        <dbReference type="ARBA" id="ARBA00022840"/>
    </source>
</evidence>
<feature type="compositionally biased region" description="Basic and acidic residues" evidence="10">
    <location>
        <begin position="769"/>
        <end position="795"/>
    </location>
</feature>
<dbReference type="AlphaFoldDB" id="A0AAD6E3J8"/>
<evidence type="ECO:0000256" key="8">
    <source>
        <dbReference type="ARBA" id="ARBA00023128"/>
    </source>
</evidence>
<proteinExistence type="predicted"/>
<gene>
    <name evidence="12" type="ORF">N7450_000522</name>
</gene>
<dbReference type="GO" id="GO:0005524">
    <property type="term" value="F:ATP binding"/>
    <property type="evidence" value="ECO:0007669"/>
    <property type="project" value="UniProtKB-KW"/>
</dbReference>
<comment type="subcellular location">
    <subcellularLocation>
        <location evidence="1">Mitochondrion</location>
    </subcellularLocation>
</comment>
<keyword evidence="13" id="KW-1185">Reference proteome</keyword>
<dbReference type="InterPro" id="IPR055206">
    <property type="entry name" value="DEXQc_SUV3"/>
</dbReference>
<organism evidence="12 13">
    <name type="scientific">Penicillium hetheringtonii</name>
    <dbReference type="NCBI Taxonomy" id="911720"/>
    <lineage>
        <taxon>Eukaryota</taxon>
        <taxon>Fungi</taxon>
        <taxon>Dikarya</taxon>
        <taxon>Ascomycota</taxon>
        <taxon>Pezizomycotina</taxon>
        <taxon>Eurotiomycetes</taxon>
        <taxon>Eurotiomycetidae</taxon>
        <taxon>Eurotiales</taxon>
        <taxon>Aspergillaceae</taxon>
        <taxon>Penicillium</taxon>
    </lineage>
</organism>
<evidence type="ECO:0000313" key="13">
    <source>
        <dbReference type="Proteomes" id="UP001216150"/>
    </source>
</evidence>
<comment type="catalytic activity">
    <reaction evidence="9">
        <text>ATP + H2O = ADP + phosphate + H(+)</text>
        <dbReference type="Rhea" id="RHEA:13065"/>
        <dbReference type="ChEBI" id="CHEBI:15377"/>
        <dbReference type="ChEBI" id="CHEBI:15378"/>
        <dbReference type="ChEBI" id="CHEBI:30616"/>
        <dbReference type="ChEBI" id="CHEBI:43474"/>
        <dbReference type="ChEBI" id="CHEBI:456216"/>
        <dbReference type="EC" id="3.6.4.13"/>
    </reaction>
</comment>
<dbReference type="Gene3D" id="3.40.50.300">
    <property type="entry name" value="P-loop containing nucleotide triphosphate hydrolases"/>
    <property type="match status" value="2"/>
</dbReference>
<sequence>MQSWTGRGSWSLFCALRPLSRPIERQFTTSLPLQRSKREKSKKDTRSENATIDAKKSAKSAMKSASTRPSRNGLAAQRDFHRVVQAALQDAKLRLTSTGDLPTTWGQFERQILNACKLEESKSNAKWGPLMQIKASLQRAYLSTGVAGLRDELEYMRYADDLTARYSTPNLEVHQKLADLRYPAEWYPKARSMQRTIHLHVGPTNSGKTYHALQRLKKCKTGFYAGPLRLLAQEVYHRFKNEGIPTSLVTGDDVKTPEDGQIPRIVSNTVEMASVGQEYDVGVIDEIQMISHAQRGWAWTRAVLGCQAKELHLCGETRAVPLIRELCALTGDTLEIHRYERLNRLEVMDKSLKGNLKNLQKGDCIVAFSRVGIHALKADIEKVTGRRAAIVYGGLPAEIRTQQANLFNDPDNDYDFLVASDAIGMGLNLSCKRVIFETLVKRLPGGLQQLTVPEIKQIGGRAGRYRPAGAKDGSEDGANIGLVTSLEEVDLPYIQMAMNMEPQPLRAAGICPPNVAFEQLSAYFPKTVPFEYLIKRLNEISSIKSPFFLCDNKDQLENAEIIDSTNGLRIADQLLFMAAPMDNRNQSSREITAAFVDCVAENSRGRLLDIPHLNLEILERPVSGNKEYLHELESLHKAIILYSWLSFRFGGVFTDRTLASHVKELAEQRMVRALTEFSANKSLRKDASLKRQIALQKQLHRQKSIGSEGLMPQSGEGGEGDMPINLAEADAQGATEGGNPDPEGDQLPEEEMESDLTEENFEELSEEQMLDHITEDSPQEKAEGEGHELHTASQP</sequence>
<feature type="compositionally biased region" description="Acidic residues" evidence="10">
    <location>
        <begin position="742"/>
        <end position="768"/>
    </location>
</feature>
<dbReference type="EC" id="3.6.4.13" evidence="2"/>
<dbReference type="FunFam" id="3.40.50.300:FF:000957">
    <property type="entry name" value="ATP-dependent RNA helicase SUV3L, mitochondrial"/>
    <property type="match status" value="1"/>
</dbReference>
<evidence type="ECO:0000256" key="3">
    <source>
        <dbReference type="ARBA" id="ARBA00022741"/>
    </source>
</evidence>
<dbReference type="PANTHER" id="PTHR12131">
    <property type="entry name" value="ATP-DEPENDENT RNA AND DNA HELICASE"/>
    <property type="match status" value="1"/>
</dbReference>
<reference evidence="12 13" key="1">
    <citation type="journal article" date="2023" name="IMA Fungus">
        <title>Comparative genomic study of the Penicillium genus elucidates a diverse pangenome and 15 lateral gene transfer events.</title>
        <authorList>
            <person name="Petersen C."/>
            <person name="Sorensen T."/>
            <person name="Nielsen M.R."/>
            <person name="Sondergaard T.E."/>
            <person name="Sorensen J.L."/>
            <person name="Fitzpatrick D.A."/>
            <person name="Frisvad J.C."/>
            <person name="Nielsen K.L."/>
        </authorList>
    </citation>
    <scope>NUCLEOTIDE SEQUENCE [LARGE SCALE GENOMIC DNA]</scope>
    <source>
        <strain evidence="12 13">IBT 29057</strain>
    </source>
</reference>
<comment type="caution">
    <text evidence="12">The sequence shown here is derived from an EMBL/GenBank/DDBJ whole genome shotgun (WGS) entry which is preliminary data.</text>
</comment>
<dbReference type="Pfam" id="PF12513">
    <property type="entry name" value="SUV3_C"/>
    <property type="match status" value="1"/>
</dbReference>
<dbReference type="PANTHER" id="PTHR12131:SF1">
    <property type="entry name" value="ATP-DEPENDENT RNA HELICASE SUPV3L1, MITOCHONDRIAL-RELATED"/>
    <property type="match status" value="1"/>
</dbReference>
<feature type="domain" description="Helicase C-terminal" evidence="11">
    <location>
        <begin position="351"/>
        <end position="521"/>
    </location>
</feature>
<protein>
    <recommendedName>
        <fullName evidence="2">RNA helicase</fullName>
        <ecNumber evidence="2">3.6.4.13</ecNumber>
    </recommendedName>
</protein>
<keyword evidence="7" id="KW-0809">Transit peptide</keyword>
<dbReference type="Proteomes" id="UP001216150">
    <property type="component" value="Unassembled WGS sequence"/>
</dbReference>
<keyword evidence="5" id="KW-0347">Helicase</keyword>
<dbReference type="PROSITE" id="PS51194">
    <property type="entry name" value="HELICASE_CTER"/>
    <property type="match status" value="1"/>
</dbReference>
<evidence type="ECO:0000313" key="12">
    <source>
        <dbReference type="EMBL" id="KAJ5599455.1"/>
    </source>
</evidence>
<evidence type="ECO:0000259" key="11">
    <source>
        <dbReference type="PROSITE" id="PS51194"/>
    </source>
</evidence>
<keyword evidence="6" id="KW-0067">ATP-binding</keyword>
<dbReference type="CDD" id="cd18805">
    <property type="entry name" value="SF2_C_suv3"/>
    <property type="match status" value="1"/>
</dbReference>
<keyword evidence="4" id="KW-0378">Hydrolase</keyword>
<dbReference type="InterPro" id="IPR050699">
    <property type="entry name" value="RNA-DNA_Helicase"/>
</dbReference>
<feature type="region of interest" description="Disordered" evidence="10">
    <location>
        <begin position="698"/>
        <end position="795"/>
    </location>
</feature>
<accession>A0AAD6E3J8</accession>
<dbReference type="Gene3D" id="1.20.58.1080">
    <property type="match status" value="1"/>
</dbReference>
<keyword evidence="8" id="KW-0496">Mitochondrion</keyword>
<evidence type="ECO:0000256" key="4">
    <source>
        <dbReference type="ARBA" id="ARBA00022801"/>
    </source>
</evidence>
<evidence type="ECO:0000256" key="2">
    <source>
        <dbReference type="ARBA" id="ARBA00012552"/>
    </source>
</evidence>
<dbReference type="FunFam" id="1.20.272.40:FF:000002">
    <property type="entry name" value="ATP-dependent RNA helicase SUV3, mitochondrial"/>
    <property type="match status" value="1"/>
</dbReference>
<dbReference type="GO" id="GO:0045025">
    <property type="term" value="C:mitochondrial degradosome"/>
    <property type="evidence" value="ECO:0007669"/>
    <property type="project" value="TreeGrafter"/>
</dbReference>
<evidence type="ECO:0000256" key="5">
    <source>
        <dbReference type="ARBA" id="ARBA00022806"/>
    </source>
</evidence>
<evidence type="ECO:0000256" key="9">
    <source>
        <dbReference type="ARBA" id="ARBA00047984"/>
    </source>
</evidence>
<dbReference type="GO" id="GO:0000965">
    <property type="term" value="P:mitochondrial RNA 3'-end processing"/>
    <property type="evidence" value="ECO:0007669"/>
    <property type="project" value="TreeGrafter"/>
</dbReference>
<dbReference type="Pfam" id="PF22527">
    <property type="entry name" value="DEXQc_Suv3"/>
    <property type="match status" value="1"/>
</dbReference>
<feature type="region of interest" description="Disordered" evidence="10">
    <location>
        <begin position="27"/>
        <end position="76"/>
    </location>
</feature>
<dbReference type="SUPFAM" id="SSF52540">
    <property type="entry name" value="P-loop containing nucleoside triphosphate hydrolases"/>
    <property type="match status" value="1"/>
</dbReference>
<dbReference type="InterPro" id="IPR044774">
    <property type="entry name" value="Suv3_DEXQc"/>
</dbReference>
<dbReference type="FunFam" id="3.40.50.300:FF:000269">
    <property type="entry name" value="ATP-dependent RNA helicase SUPV3L1, mitochondrial"/>
    <property type="match status" value="1"/>
</dbReference>
<dbReference type="Pfam" id="PF00271">
    <property type="entry name" value="Helicase_C"/>
    <property type="match status" value="1"/>
</dbReference>
<dbReference type="Gene3D" id="1.20.272.40">
    <property type="match status" value="1"/>
</dbReference>
<name>A0AAD6E3J8_9EURO</name>
<dbReference type="SMART" id="SM00490">
    <property type="entry name" value="HELICc"/>
    <property type="match status" value="1"/>
</dbReference>
<evidence type="ECO:0000256" key="1">
    <source>
        <dbReference type="ARBA" id="ARBA00004173"/>
    </source>
</evidence>
<evidence type="ECO:0000256" key="7">
    <source>
        <dbReference type="ARBA" id="ARBA00022946"/>
    </source>
</evidence>
<dbReference type="GO" id="GO:0016787">
    <property type="term" value="F:hydrolase activity"/>
    <property type="evidence" value="ECO:0007669"/>
    <property type="project" value="UniProtKB-KW"/>
</dbReference>
<dbReference type="FunFam" id="1.20.58.1080:FF:000005">
    <property type="entry name" value="Mitochondrial ATP-dependent RNA helicase Suv3, putative"/>
    <property type="match status" value="1"/>
</dbReference>
<dbReference type="InterPro" id="IPR022192">
    <property type="entry name" value="SUV3_C"/>
</dbReference>
<keyword evidence="3" id="KW-0547">Nucleotide-binding</keyword>
<dbReference type="CDD" id="cd17913">
    <property type="entry name" value="DEXQc_Suv3"/>
    <property type="match status" value="1"/>
</dbReference>
<dbReference type="EMBL" id="JAQJAC010000001">
    <property type="protein sequence ID" value="KAJ5599455.1"/>
    <property type="molecule type" value="Genomic_DNA"/>
</dbReference>